<dbReference type="InterPro" id="IPR026555">
    <property type="entry name" value="NSL3/Tex30"/>
</dbReference>
<dbReference type="Pfam" id="PF20408">
    <property type="entry name" value="Abhydrolase_11"/>
    <property type="match status" value="1"/>
</dbReference>
<evidence type="ECO:0000313" key="3">
    <source>
        <dbReference type="Proteomes" id="UP000509458"/>
    </source>
</evidence>
<evidence type="ECO:0000313" key="2">
    <source>
        <dbReference type="EMBL" id="CAB9493444.1"/>
    </source>
</evidence>
<dbReference type="GO" id="GO:0016787">
    <property type="term" value="F:hydrolase activity"/>
    <property type="evidence" value="ECO:0007669"/>
    <property type="project" value="UniProtKB-KW"/>
</dbReference>
<dbReference type="SUPFAM" id="SSF53474">
    <property type="entry name" value="alpha/beta-Hydrolases"/>
    <property type="match status" value="1"/>
</dbReference>
<dbReference type="InterPro" id="IPR046879">
    <property type="entry name" value="KANL3/Tex30_Abhydrolase"/>
</dbReference>
<proteinExistence type="predicted"/>
<dbReference type="Proteomes" id="UP000509458">
    <property type="component" value="Chromosome"/>
</dbReference>
<feature type="domain" description="KANL3/Tex30 alpha/beta hydrolase-like" evidence="1">
    <location>
        <begin position="34"/>
        <end position="233"/>
    </location>
</feature>
<sequence>MAKIEGANLQTNTEASTKDVAFDMEVHVAKAPVACLILGHGAGAGKEHEFMQDMANELVAKGISTVLFNFPYMQTIKSTGKRRPPDKADKLMSHFAAVIESCSKDNSALHNLPVFIGGKSMGGRMATMVYEGISNVKGAIALGYPFHPPGKPEKTRTEHLLTAAKPLLIIQGERDTFGTKNEIESGEENYALSSIIECVFLEDGDHSFKPRKASGKTQQEHIVKAADLTAAFITRNLSS</sequence>
<dbReference type="PANTHER" id="PTHR13136">
    <property type="entry name" value="TESTIS DEVELOPMENT PROTEIN PRTD"/>
    <property type="match status" value="1"/>
</dbReference>
<protein>
    <submittedName>
        <fullName evidence="2">Alpha/beta hydrolase superfamily enzyme, predicted hydrolase</fullName>
    </submittedName>
</protein>
<reference evidence="2 3" key="1">
    <citation type="submission" date="2020-06" db="EMBL/GenBank/DDBJ databases">
        <authorList>
            <person name="Duchaud E."/>
        </authorList>
    </citation>
    <scope>NUCLEOTIDE SEQUENCE [LARGE SCALE GENOMIC DNA]</scope>
    <source>
        <strain evidence="2">Alteromonas fortis</strain>
    </source>
</reference>
<dbReference type="InterPro" id="IPR029058">
    <property type="entry name" value="AB_hydrolase_fold"/>
</dbReference>
<name>A0A6T9XXU0_ALTMA</name>
<dbReference type="Gene3D" id="3.40.50.1820">
    <property type="entry name" value="alpha/beta hydrolase"/>
    <property type="match status" value="1"/>
</dbReference>
<dbReference type="AlphaFoldDB" id="A0A6T9XXU0"/>
<keyword evidence="2" id="KW-0378">Hydrolase</keyword>
<gene>
    <name evidence="2" type="ORF">ALFOR1_30357</name>
</gene>
<dbReference type="PANTHER" id="PTHR13136:SF11">
    <property type="entry name" value="TESTIS-EXPRESSED PROTEIN 30"/>
    <property type="match status" value="1"/>
</dbReference>
<dbReference type="EMBL" id="LR812090">
    <property type="protein sequence ID" value="CAB9493444.1"/>
    <property type="molecule type" value="Genomic_DNA"/>
</dbReference>
<organism evidence="2 3">
    <name type="scientific">Alteromonas macleodii</name>
    <name type="common">Pseudoalteromonas macleodii</name>
    <dbReference type="NCBI Taxonomy" id="28108"/>
    <lineage>
        <taxon>Bacteria</taxon>
        <taxon>Pseudomonadati</taxon>
        <taxon>Pseudomonadota</taxon>
        <taxon>Gammaproteobacteria</taxon>
        <taxon>Alteromonadales</taxon>
        <taxon>Alteromonadaceae</taxon>
        <taxon>Alteromonas/Salinimonas group</taxon>
        <taxon>Alteromonas</taxon>
    </lineage>
</organism>
<evidence type="ECO:0000259" key="1">
    <source>
        <dbReference type="Pfam" id="PF20408"/>
    </source>
</evidence>
<accession>A0A6T9XXU0</accession>